<dbReference type="EMBL" id="BNBO01000051">
    <property type="protein sequence ID" value="GHH81249.1"/>
    <property type="molecule type" value="Genomic_DNA"/>
</dbReference>
<evidence type="ECO:0008006" key="3">
    <source>
        <dbReference type="Google" id="ProtNLM"/>
    </source>
</evidence>
<keyword evidence="2" id="KW-1185">Reference proteome</keyword>
<dbReference type="Gene3D" id="3.30.530.20">
    <property type="match status" value="1"/>
</dbReference>
<dbReference type="InterPro" id="IPR023393">
    <property type="entry name" value="START-like_dom_sf"/>
</dbReference>
<protein>
    <recommendedName>
        <fullName evidence="3">SRPBCC family protein</fullName>
    </recommendedName>
</protein>
<dbReference type="Proteomes" id="UP000617734">
    <property type="component" value="Unassembled WGS sequence"/>
</dbReference>
<evidence type="ECO:0000313" key="1">
    <source>
        <dbReference type="EMBL" id="GHH81249.1"/>
    </source>
</evidence>
<accession>A0A919L2Q9</accession>
<organism evidence="1 2">
    <name type="scientific">Kitasatospora indigofera</name>
    <dbReference type="NCBI Taxonomy" id="67307"/>
    <lineage>
        <taxon>Bacteria</taxon>
        <taxon>Bacillati</taxon>
        <taxon>Actinomycetota</taxon>
        <taxon>Actinomycetes</taxon>
        <taxon>Kitasatosporales</taxon>
        <taxon>Streptomycetaceae</taxon>
        <taxon>Kitasatospora</taxon>
    </lineage>
</organism>
<comment type="caution">
    <text evidence="1">The sequence shown here is derived from an EMBL/GenBank/DDBJ whole genome shotgun (WGS) entry which is preliminary data.</text>
</comment>
<evidence type="ECO:0000313" key="2">
    <source>
        <dbReference type="Proteomes" id="UP000617734"/>
    </source>
</evidence>
<dbReference type="AlphaFoldDB" id="A0A919L2Q9"/>
<gene>
    <name evidence="1" type="ORF">GCM10018781_63530</name>
</gene>
<sequence length="142" mass="15317">MAVVRIHLVSTLSPSAVREVLTDFGPSRPRVWSTIDADHFTVHDLGVDRAEVTEGTAAAWERARYEWAPDGDTVTVTTLDSKLFGAGGGWVFRMTPEGEGTRVDVELTRRPRSLKGKILASLLPVVAPAALRKSLAGPLRAG</sequence>
<dbReference type="RefSeq" id="WP_190214363.1">
    <property type="nucleotide sequence ID" value="NZ_BNBO01000051.1"/>
</dbReference>
<proteinExistence type="predicted"/>
<name>A0A919L2Q9_9ACTN</name>
<dbReference type="SUPFAM" id="SSF55961">
    <property type="entry name" value="Bet v1-like"/>
    <property type="match status" value="1"/>
</dbReference>
<reference evidence="1" key="1">
    <citation type="journal article" date="2014" name="Int. J. Syst. Evol. Microbiol.">
        <title>Complete genome sequence of Corynebacterium casei LMG S-19264T (=DSM 44701T), isolated from a smear-ripened cheese.</title>
        <authorList>
            <consortium name="US DOE Joint Genome Institute (JGI-PGF)"/>
            <person name="Walter F."/>
            <person name="Albersmeier A."/>
            <person name="Kalinowski J."/>
            <person name="Ruckert C."/>
        </authorList>
    </citation>
    <scope>NUCLEOTIDE SEQUENCE</scope>
    <source>
        <strain evidence="1">JCM 4646</strain>
    </source>
</reference>
<dbReference type="GeneID" id="95356654"/>
<reference evidence="1" key="2">
    <citation type="submission" date="2020-09" db="EMBL/GenBank/DDBJ databases">
        <authorList>
            <person name="Sun Q."/>
            <person name="Ohkuma M."/>
        </authorList>
    </citation>
    <scope>NUCLEOTIDE SEQUENCE</scope>
    <source>
        <strain evidence="1">JCM 4646</strain>
    </source>
</reference>